<comment type="similarity">
    <text evidence="4">Belongs to the peptidase A22B family.</text>
</comment>
<evidence type="ECO:0000256" key="15">
    <source>
        <dbReference type="ARBA" id="ARBA00023136"/>
    </source>
</evidence>
<dbReference type="InterPro" id="IPR050454">
    <property type="entry name" value="RTT106/SSRP1_HistChap/FACT"/>
</dbReference>
<evidence type="ECO:0000256" key="5">
    <source>
        <dbReference type="ARBA" id="ARBA00010060"/>
    </source>
</evidence>
<dbReference type="Gene3D" id="2.30.29.30">
    <property type="entry name" value="Pleckstrin-homology domain (PH domain)/Phosphotyrosine-binding domain (PTB)"/>
    <property type="match status" value="2"/>
</dbReference>
<sequence length="1069" mass="120174">ISGFSSDFHTISSTQAMLLPVGASCSLLFMFFFFDKFQSIFALCTVVLGTIAFSFLLLPLCQYILRPIANPNCKVSFGTCGRFTQAELLALFCSLSLVMVWMMTGHWILMDALAMGLCISMIAYLRLPSLKVSILLLLGLVVYDVFWVYFSVYIFKDNVMVKVATQPADNPISFVADKIGSTTYEEVPSSRHLSLPGKLVFPSYSERGRMSMLGLGDIVMPGLLLSFVLRFDNHKRQTATNLSEESKIKYFHCSLVGYFLGLLTATIVSEVYKSAQPALLFLVPSTLLPLLVIGYLNGDLREMWSNPFDLQAASLMKMQTTKVEVQFSGTAGRKLGKDKSFNSKMSSELEFSDICLLVRGCLNGGKLKLHKNGVVFKNNKTGKVEQLNSSDLASVKWMKVAFGYEVKFILNTGAQFKFEGFKESDFDKISNFISSNFSTELEEIELSVKGWNWGSTQFTDSVLSFDVDNKPAFEIPLKDVSSATTGKNEVTLEFHQHDDAEIALMEMRFYVPPSNDGTDADPVKTFHEKVLAQADVIQATGDAIVTFEEVTILTPRGRYTTKIYPSFLQLHGKTYDYKIPYTTILRIFLLPHRDNRFVFFVISTDPPIKQGQTRYPFIIFRFDKDEEVEAKLNLTEEELTEKYKSKLSSEMNGPIHEVMSRLVKAVTGRKITIPGTFKSNGSFSNISCSYKAGSGFLYPLERGFMFVPKPPVHIRFDEISCVNFARVQSGGGTSSRSFDFEVEHKNGNVITFSSIDKEEYSKLFDFVSAKNLKIKNKGIKKKVRTSGDYSGSDEEEHDAYLEQMKAEGAERNDDDSDSEDASDASFNPGDEEDKEVREEYASDVSPTESEDESGGSGDEGKSKKKEKGKKKVPEEKKKAREEKAKKEKKEKEVKPVKSRKRAKKDPNAPKKALSAYMLWLNATREEIKKDNPGISIIELSKKAGVLWKAMDDKTKWNKLAAEAKVKYEEEMKEYKKNKVDDEAPSKSVSPKKASKKVSSKPPQEDPGKYKSAEFVETDESSSEDDKPKKKLKRNKKETPSKSPASKKSKKEEKESEEEHEESGEESMSE</sequence>
<dbReference type="FunFam" id="2.30.29.30:FF:000098">
    <property type="entry name" value="Fact complex subunit ssrp1"/>
    <property type="match status" value="1"/>
</dbReference>
<evidence type="ECO:0000313" key="26">
    <source>
        <dbReference type="Proteomes" id="UP001152795"/>
    </source>
</evidence>
<evidence type="ECO:0000256" key="21">
    <source>
        <dbReference type="ARBA" id="ARBA00083607"/>
    </source>
</evidence>
<dbReference type="InterPro" id="IPR035417">
    <property type="entry name" value="SSRP1/POB3_N"/>
</dbReference>
<keyword evidence="10" id="KW-0227">DNA damage</keyword>
<dbReference type="InterPro" id="IPR006639">
    <property type="entry name" value="Preselin/SPP"/>
</dbReference>
<dbReference type="GO" id="GO:0016020">
    <property type="term" value="C:membrane"/>
    <property type="evidence" value="ECO:0007669"/>
    <property type="project" value="InterPro"/>
</dbReference>
<accession>A0A6S7HRY3</accession>
<dbReference type="Pfam" id="PF00505">
    <property type="entry name" value="HMG_box"/>
    <property type="match status" value="1"/>
</dbReference>
<feature type="transmembrane region" description="Helical" evidence="23">
    <location>
        <begin position="134"/>
        <end position="155"/>
    </location>
</feature>
<evidence type="ECO:0000256" key="14">
    <source>
        <dbReference type="ARBA" id="ARBA00023125"/>
    </source>
</evidence>
<feature type="transmembrane region" description="Helical" evidence="23">
    <location>
        <begin position="210"/>
        <end position="229"/>
    </location>
</feature>
<dbReference type="InterPro" id="IPR009071">
    <property type="entry name" value="HMG_box_dom"/>
</dbReference>
<dbReference type="FunFam" id="2.30.29.220:FF:000001">
    <property type="entry name" value="FACT complex subunit SSRP1"/>
    <property type="match status" value="1"/>
</dbReference>
<dbReference type="InterPro" id="IPR024954">
    <property type="entry name" value="SSRP1_DD"/>
</dbReference>
<feature type="region of interest" description="Disordered" evidence="22">
    <location>
        <begin position="973"/>
        <end position="1069"/>
    </location>
</feature>
<gene>
    <name evidence="25" type="ORF">PACLA_8A007374</name>
</gene>
<dbReference type="InterPro" id="IPR007369">
    <property type="entry name" value="Peptidase_A22B_SPP"/>
</dbReference>
<comment type="caution">
    <text evidence="25">The sequence shown here is derived from an EMBL/GenBank/DDBJ whole genome shotgun (WGS) entry which is preliminary data.</text>
</comment>
<dbReference type="PANTHER" id="PTHR45849">
    <property type="entry name" value="FACT COMPLEX SUBUNIT SSRP1"/>
    <property type="match status" value="1"/>
</dbReference>
<feature type="compositionally biased region" description="Basic and acidic residues" evidence="22">
    <location>
        <begin position="1002"/>
        <end position="1013"/>
    </location>
</feature>
<dbReference type="Pfam" id="PF17292">
    <property type="entry name" value="POB3_N"/>
    <property type="match status" value="1"/>
</dbReference>
<dbReference type="GO" id="GO:0042500">
    <property type="term" value="F:aspartic endopeptidase activity, intramembrane cleaving"/>
    <property type="evidence" value="ECO:0007669"/>
    <property type="project" value="InterPro"/>
</dbReference>
<feature type="transmembrane region" description="Helical" evidence="23">
    <location>
        <begin position="250"/>
        <end position="272"/>
    </location>
</feature>
<keyword evidence="14" id="KW-0238">DNA-binding</keyword>
<feature type="compositionally biased region" description="Acidic residues" evidence="22">
    <location>
        <begin position="1054"/>
        <end position="1069"/>
    </location>
</feature>
<reference evidence="25" key="1">
    <citation type="submission" date="2020-04" db="EMBL/GenBank/DDBJ databases">
        <authorList>
            <person name="Alioto T."/>
            <person name="Alioto T."/>
            <person name="Gomez Garrido J."/>
        </authorList>
    </citation>
    <scope>NUCLEOTIDE SEQUENCE</scope>
    <source>
        <strain evidence="25">A484AB</strain>
    </source>
</reference>
<feature type="transmembrane region" description="Helical" evidence="23">
    <location>
        <begin position="16"/>
        <end position="34"/>
    </location>
</feature>
<evidence type="ECO:0000256" key="19">
    <source>
        <dbReference type="ARBA" id="ARBA00031592"/>
    </source>
</evidence>
<dbReference type="Pfam" id="PF04258">
    <property type="entry name" value="Peptidase_A22B"/>
    <property type="match status" value="1"/>
</dbReference>
<name>A0A6S7HRY3_PARCT</name>
<feature type="compositionally biased region" description="Basic and acidic residues" evidence="22">
    <location>
        <begin position="973"/>
        <end position="984"/>
    </location>
</feature>
<comment type="subcellular location">
    <subcellularLocation>
        <location evidence="2">Chromosome</location>
    </subcellularLocation>
    <subcellularLocation>
        <location evidence="1">Endomembrane system</location>
        <topology evidence="1">Multi-pass membrane protein</topology>
    </subcellularLocation>
    <subcellularLocation>
        <location evidence="3">Nucleus</location>
        <location evidence="3">Nucleolus</location>
    </subcellularLocation>
</comment>
<evidence type="ECO:0000256" key="23">
    <source>
        <dbReference type="SAM" id="Phobius"/>
    </source>
</evidence>
<dbReference type="Gene3D" id="2.30.29.150">
    <property type="match status" value="1"/>
</dbReference>
<comment type="similarity">
    <text evidence="5">Belongs to the SSRP1 family.</text>
</comment>
<evidence type="ECO:0000256" key="12">
    <source>
        <dbReference type="ARBA" id="ARBA00022989"/>
    </source>
</evidence>
<evidence type="ECO:0000256" key="10">
    <source>
        <dbReference type="ARBA" id="ARBA00022763"/>
    </source>
</evidence>
<keyword evidence="12 23" id="KW-1133">Transmembrane helix</keyword>
<dbReference type="FunFam" id="2.30.29.30:FF:000119">
    <property type="entry name" value="FACT complex subunit SSRP1"/>
    <property type="match status" value="1"/>
</dbReference>
<evidence type="ECO:0000256" key="11">
    <source>
        <dbReference type="ARBA" id="ARBA00022801"/>
    </source>
</evidence>
<evidence type="ECO:0000256" key="1">
    <source>
        <dbReference type="ARBA" id="ARBA00004127"/>
    </source>
</evidence>
<dbReference type="PANTHER" id="PTHR45849:SF1">
    <property type="entry name" value="FACT COMPLEX SUBUNIT SSRP1"/>
    <property type="match status" value="1"/>
</dbReference>
<evidence type="ECO:0000256" key="3">
    <source>
        <dbReference type="ARBA" id="ARBA00004604"/>
    </source>
</evidence>
<dbReference type="SUPFAM" id="SSF50729">
    <property type="entry name" value="PH domain-like"/>
    <property type="match status" value="1"/>
</dbReference>
<keyword evidence="11" id="KW-0378">Hydrolase</keyword>
<dbReference type="GO" id="GO:0035101">
    <property type="term" value="C:FACT complex"/>
    <property type="evidence" value="ECO:0007669"/>
    <property type="project" value="TreeGrafter"/>
</dbReference>
<keyword evidence="17" id="KW-0234">DNA repair</keyword>
<dbReference type="PRINTS" id="PR00887">
    <property type="entry name" value="SSRCOGNITION"/>
</dbReference>
<evidence type="ECO:0000256" key="13">
    <source>
        <dbReference type="ARBA" id="ARBA00023015"/>
    </source>
</evidence>
<feature type="compositionally biased region" description="Basic and acidic residues" evidence="22">
    <location>
        <begin position="871"/>
        <end position="895"/>
    </location>
</feature>
<evidence type="ECO:0000256" key="9">
    <source>
        <dbReference type="ARBA" id="ARBA00022705"/>
    </source>
</evidence>
<feature type="transmembrane region" description="Helical" evidence="23">
    <location>
        <begin position="108"/>
        <end position="127"/>
    </location>
</feature>
<evidence type="ECO:0000256" key="2">
    <source>
        <dbReference type="ARBA" id="ARBA00004286"/>
    </source>
</evidence>
<evidence type="ECO:0000256" key="16">
    <source>
        <dbReference type="ARBA" id="ARBA00023163"/>
    </source>
</evidence>
<dbReference type="Proteomes" id="UP001152795">
    <property type="component" value="Unassembled WGS sequence"/>
</dbReference>
<feature type="non-terminal residue" evidence="25">
    <location>
        <position position="1"/>
    </location>
</feature>
<dbReference type="FunFam" id="2.30.29.150:FF:000001">
    <property type="entry name" value="Fact complex subunit ssrp1"/>
    <property type="match status" value="1"/>
</dbReference>
<feature type="transmembrane region" description="Helical" evidence="23">
    <location>
        <begin position="40"/>
        <end position="65"/>
    </location>
</feature>
<dbReference type="GO" id="GO:0005730">
    <property type="term" value="C:nucleolus"/>
    <property type="evidence" value="ECO:0007669"/>
    <property type="project" value="UniProtKB-SubCell"/>
</dbReference>
<dbReference type="GO" id="GO:0006260">
    <property type="term" value="P:DNA replication"/>
    <property type="evidence" value="ECO:0007669"/>
    <property type="project" value="UniProtKB-KW"/>
</dbReference>
<proteinExistence type="inferred from homology"/>
<dbReference type="SMART" id="SM00398">
    <property type="entry name" value="HMG"/>
    <property type="match status" value="1"/>
</dbReference>
<dbReference type="GO" id="GO:0006281">
    <property type="term" value="P:DNA repair"/>
    <property type="evidence" value="ECO:0007669"/>
    <property type="project" value="UniProtKB-KW"/>
</dbReference>
<dbReference type="Pfam" id="PF21103">
    <property type="entry name" value="PH1_SSRP1-like"/>
    <property type="match status" value="1"/>
</dbReference>
<dbReference type="InterPro" id="IPR000969">
    <property type="entry name" value="SSRP1/POB3"/>
</dbReference>
<dbReference type="PROSITE" id="PS50118">
    <property type="entry name" value="HMG_BOX_2"/>
    <property type="match status" value="1"/>
</dbReference>
<evidence type="ECO:0000313" key="25">
    <source>
        <dbReference type="EMBL" id="CAB4007239.1"/>
    </source>
</evidence>
<keyword evidence="9" id="KW-0235">DNA replication</keyword>
<evidence type="ECO:0000256" key="4">
    <source>
        <dbReference type="ARBA" id="ARBA00006859"/>
    </source>
</evidence>
<dbReference type="Gene3D" id="2.30.29.220">
    <property type="entry name" value="Structure-specific recognition protein (SSRP1)"/>
    <property type="match status" value="1"/>
</dbReference>
<keyword evidence="15 23" id="KW-0472">Membrane</keyword>
<dbReference type="EMBL" id="CACRXK020005738">
    <property type="protein sequence ID" value="CAB4007239.1"/>
    <property type="molecule type" value="Genomic_DNA"/>
</dbReference>
<keyword evidence="26" id="KW-1185">Reference proteome</keyword>
<dbReference type="SMART" id="SM01287">
    <property type="entry name" value="Rtt106"/>
    <property type="match status" value="1"/>
</dbReference>
<keyword evidence="18" id="KW-0539">Nucleus</keyword>
<dbReference type="GO" id="GO:0031491">
    <property type="term" value="F:nucleosome binding"/>
    <property type="evidence" value="ECO:0007669"/>
    <property type="project" value="TreeGrafter"/>
</dbReference>
<dbReference type="Gene3D" id="1.10.30.10">
    <property type="entry name" value="High mobility group box domain"/>
    <property type="match status" value="1"/>
</dbReference>
<keyword evidence="8 23" id="KW-0812">Transmembrane</keyword>
<dbReference type="InterPro" id="IPR038167">
    <property type="entry name" value="SSRP1_sf"/>
</dbReference>
<dbReference type="Pfam" id="PF03531">
    <property type="entry name" value="SSrecog"/>
    <property type="match status" value="1"/>
</dbReference>
<dbReference type="AlphaFoldDB" id="A0A6S7HRY3"/>
<dbReference type="GO" id="GO:0003677">
    <property type="term" value="F:DNA binding"/>
    <property type="evidence" value="ECO:0007669"/>
    <property type="project" value="UniProtKB-UniRule"/>
</dbReference>
<dbReference type="InterPro" id="IPR036910">
    <property type="entry name" value="HMG_box_dom_sf"/>
</dbReference>
<evidence type="ECO:0000256" key="22">
    <source>
        <dbReference type="SAM" id="MobiDB-lite"/>
    </source>
</evidence>
<evidence type="ECO:0000256" key="6">
    <source>
        <dbReference type="ARBA" id="ARBA00016104"/>
    </source>
</evidence>
<dbReference type="InterPro" id="IPR011993">
    <property type="entry name" value="PH-like_dom_sf"/>
</dbReference>
<dbReference type="OrthoDB" id="498543at2759"/>
<dbReference type="GO" id="GO:0042393">
    <property type="term" value="F:histone binding"/>
    <property type="evidence" value="ECO:0007669"/>
    <property type="project" value="TreeGrafter"/>
</dbReference>
<feature type="compositionally biased region" description="Acidic residues" evidence="22">
    <location>
        <begin position="812"/>
        <end position="822"/>
    </location>
</feature>
<dbReference type="GO" id="GO:0012505">
    <property type="term" value="C:endomembrane system"/>
    <property type="evidence" value="ECO:0007669"/>
    <property type="project" value="UniProtKB-SubCell"/>
</dbReference>
<keyword evidence="16" id="KW-0804">Transcription</keyword>
<keyword evidence="13" id="KW-0805">Transcription regulation</keyword>
<evidence type="ECO:0000256" key="20">
    <source>
        <dbReference type="ARBA" id="ARBA00068863"/>
    </source>
</evidence>
<organism evidence="25 26">
    <name type="scientific">Paramuricea clavata</name>
    <name type="common">Red gorgonian</name>
    <name type="synonym">Violescent sea-whip</name>
    <dbReference type="NCBI Taxonomy" id="317549"/>
    <lineage>
        <taxon>Eukaryota</taxon>
        <taxon>Metazoa</taxon>
        <taxon>Cnidaria</taxon>
        <taxon>Anthozoa</taxon>
        <taxon>Octocorallia</taxon>
        <taxon>Malacalcyonacea</taxon>
        <taxon>Plexauridae</taxon>
        <taxon>Paramuricea</taxon>
    </lineage>
</organism>
<evidence type="ECO:0000256" key="18">
    <source>
        <dbReference type="ARBA" id="ARBA00023242"/>
    </source>
</evidence>
<protein>
    <recommendedName>
        <fullName evidence="6">FACT complex subunit SSRP1</fullName>
    </recommendedName>
    <alternativeName>
        <fullName evidence="20">FACT complex subunit Ssrp1</fullName>
    </alternativeName>
    <alternativeName>
        <fullName evidence="19 21">Facilitates Chromatin transcription complex subunit SSRP1</fullName>
    </alternativeName>
</protein>
<feature type="domain" description="HMG box" evidence="24">
    <location>
        <begin position="909"/>
        <end position="975"/>
    </location>
</feature>
<evidence type="ECO:0000259" key="24">
    <source>
        <dbReference type="PROSITE" id="PS50118"/>
    </source>
</evidence>
<evidence type="ECO:0000256" key="17">
    <source>
        <dbReference type="ARBA" id="ARBA00023204"/>
    </source>
</evidence>
<dbReference type="SUPFAM" id="SSF47095">
    <property type="entry name" value="HMG-box"/>
    <property type="match status" value="1"/>
</dbReference>
<dbReference type="CDD" id="cd13230">
    <property type="entry name" value="PH1_SSRP1-like"/>
    <property type="match status" value="1"/>
</dbReference>
<dbReference type="GO" id="GO:1902275">
    <property type="term" value="P:regulation of chromatin organization"/>
    <property type="evidence" value="ECO:0007669"/>
    <property type="project" value="TreeGrafter"/>
</dbReference>
<evidence type="ECO:0000256" key="8">
    <source>
        <dbReference type="ARBA" id="ARBA00022692"/>
    </source>
</evidence>
<dbReference type="CDD" id="cd21994">
    <property type="entry name" value="HMG-box_SSRP1-like"/>
    <property type="match status" value="1"/>
</dbReference>
<evidence type="ECO:0000256" key="7">
    <source>
        <dbReference type="ARBA" id="ARBA00022454"/>
    </source>
</evidence>
<dbReference type="CDD" id="cd13231">
    <property type="entry name" value="PH2_SSRP1-like"/>
    <property type="match status" value="1"/>
</dbReference>
<dbReference type="InterPro" id="IPR013719">
    <property type="entry name" value="RTT106/SPT16-like_middle_dom"/>
</dbReference>
<keyword evidence="7" id="KW-0158">Chromosome</keyword>
<dbReference type="Pfam" id="PF08512">
    <property type="entry name" value="Rttp106-like_middle"/>
    <property type="match status" value="1"/>
</dbReference>
<dbReference type="SMART" id="SM00730">
    <property type="entry name" value="PSN"/>
    <property type="match status" value="1"/>
</dbReference>
<feature type="region of interest" description="Disordered" evidence="22">
    <location>
        <begin position="808"/>
        <end position="912"/>
    </location>
</feature>
<dbReference type="InterPro" id="IPR048993">
    <property type="entry name" value="SSRP1-like_PH1"/>
</dbReference>